<evidence type="ECO:0000259" key="2">
    <source>
        <dbReference type="Pfam" id="PF00339"/>
    </source>
</evidence>
<dbReference type="PANTHER" id="PTHR11188">
    <property type="entry name" value="ARRESTIN DOMAIN CONTAINING PROTEIN"/>
    <property type="match status" value="1"/>
</dbReference>
<evidence type="ECO:0000256" key="1">
    <source>
        <dbReference type="ARBA" id="ARBA00005298"/>
    </source>
</evidence>
<evidence type="ECO:0000313" key="3">
    <source>
        <dbReference type="EMBL" id="VDM76296.1"/>
    </source>
</evidence>
<organism evidence="3 4">
    <name type="scientific">Strongylus vulgaris</name>
    <name type="common">Blood worm</name>
    <dbReference type="NCBI Taxonomy" id="40348"/>
    <lineage>
        <taxon>Eukaryota</taxon>
        <taxon>Metazoa</taxon>
        <taxon>Ecdysozoa</taxon>
        <taxon>Nematoda</taxon>
        <taxon>Chromadorea</taxon>
        <taxon>Rhabditida</taxon>
        <taxon>Rhabditina</taxon>
        <taxon>Rhabditomorpha</taxon>
        <taxon>Strongyloidea</taxon>
        <taxon>Strongylidae</taxon>
        <taxon>Strongylus</taxon>
    </lineage>
</organism>
<dbReference type="InterPro" id="IPR014756">
    <property type="entry name" value="Ig_E-set"/>
</dbReference>
<reference evidence="3 4" key="1">
    <citation type="submission" date="2018-11" db="EMBL/GenBank/DDBJ databases">
        <authorList>
            <consortium name="Pathogen Informatics"/>
        </authorList>
    </citation>
    <scope>NUCLEOTIDE SEQUENCE [LARGE SCALE GENOMIC DNA]</scope>
</reference>
<dbReference type="InterPro" id="IPR050357">
    <property type="entry name" value="Arrestin_domain-protein"/>
</dbReference>
<feature type="domain" description="Arrestin-like N-terminal" evidence="2">
    <location>
        <begin position="111"/>
        <end position="174"/>
    </location>
</feature>
<dbReference type="OrthoDB" id="2333384at2759"/>
<dbReference type="AlphaFoldDB" id="A0A3P7J089"/>
<dbReference type="GO" id="GO:0005737">
    <property type="term" value="C:cytoplasm"/>
    <property type="evidence" value="ECO:0007669"/>
    <property type="project" value="TreeGrafter"/>
</dbReference>
<name>A0A3P7J089_STRVU</name>
<accession>A0A3P7J089</accession>
<dbReference type="PANTHER" id="PTHR11188:SF175">
    <property type="entry name" value="ARRESTIN C-TERMINAL-LIKE DOMAIN-CONTAINING PROTEIN"/>
    <property type="match status" value="1"/>
</dbReference>
<dbReference type="GO" id="GO:0015031">
    <property type="term" value="P:protein transport"/>
    <property type="evidence" value="ECO:0007669"/>
    <property type="project" value="TreeGrafter"/>
</dbReference>
<proteinExistence type="inferred from homology"/>
<gene>
    <name evidence="3" type="ORF">SVUK_LOCUS11294</name>
</gene>
<dbReference type="Gene3D" id="2.60.40.640">
    <property type="match status" value="1"/>
</dbReference>
<dbReference type="InterPro" id="IPR014752">
    <property type="entry name" value="Arrestin-like_C"/>
</dbReference>
<comment type="similarity">
    <text evidence="1">Belongs to the arrestin family.</text>
</comment>
<protein>
    <recommendedName>
        <fullName evidence="2">Arrestin-like N-terminal domain-containing protein</fullName>
    </recommendedName>
</protein>
<keyword evidence="4" id="KW-1185">Reference proteome</keyword>
<dbReference type="SUPFAM" id="SSF81296">
    <property type="entry name" value="E set domains"/>
    <property type="match status" value="1"/>
</dbReference>
<dbReference type="Pfam" id="PF00339">
    <property type="entry name" value="Arrestin_N"/>
    <property type="match status" value="1"/>
</dbReference>
<dbReference type="Proteomes" id="UP000270094">
    <property type="component" value="Unassembled WGS sequence"/>
</dbReference>
<evidence type="ECO:0000313" key="4">
    <source>
        <dbReference type="Proteomes" id="UP000270094"/>
    </source>
</evidence>
<dbReference type="EMBL" id="UYYB01096709">
    <property type="protein sequence ID" value="VDM76296.1"/>
    <property type="molecule type" value="Genomic_DNA"/>
</dbReference>
<dbReference type="InterPro" id="IPR011021">
    <property type="entry name" value="Arrestin-like_N"/>
</dbReference>
<sequence>MHVKLVEYSRYLAYEYGNLVRQGIFKQASGSNNRELKRELPTGRQVIPDPMPSSLCITLSHPQGVYSAGTSVSGAAQLDLTEPMKAFARRTQCFAPTLLPRDDLDISSANEKLTDEIPKQHVLPAGSHNFPFAFNLPENCPPSFESAYGYIRYMVKVELDRPWRFNKKERKLFTGKPTFN</sequence>